<dbReference type="EMBL" id="CP067089">
    <property type="protein sequence ID" value="QQO10141.1"/>
    <property type="molecule type" value="Genomic_DNA"/>
</dbReference>
<dbReference type="Pfam" id="PF11655">
    <property type="entry name" value="DUF2589"/>
    <property type="match status" value="1"/>
</dbReference>
<gene>
    <name evidence="2" type="ORF">JFL75_04265</name>
</gene>
<reference evidence="2" key="1">
    <citation type="submission" date="2021-01" db="EMBL/GenBank/DDBJ databases">
        <title>Description of Breznakiella homolactica.</title>
        <authorList>
            <person name="Song Y."/>
            <person name="Brune A."/>
        </authorList>
    </citation>
    <scope>NUCLEOTIDE SEQUENCE</scope>
    <source>
        <strain evidence="2">RmG30</strain>
    </source>
</reference>
<feature type="compositionally biased region" description="Basic and acidic residues" evidence="1">
    <location>
        <begin position="122"/>
        <end position="137"/>
    </location>
</feature>
<evidence type="ECO:0000313" key="3">
    <source>
        <dbReference type="Proteomes" id="UP000595917"/>
    </source>
</evidence>
<sequence>MAEKNSSRAEQTFSDIIRGMQYAVNTAQETLQDHQFRLMEQYFDSDGNPHMMYIILPDGRRVDFPKIALIPQCLLGIEELEMSFSVAVARAEVKTFVNKAEEVLPPETSRSSFLVAFARRKPSPEPEKNSSKGKTEEPADTDTIEVKIKFKSIPLPEGASRIQDMLNLGIGG</sequence>
<dbReference type="AlphaFoldDB" id="A0A7T7XPH9"/>
<protein>
    <submittedName>
        <fullName evidence="2">DUF2589 domain-containing protein</fullName>
    </submittedName>
</protein>
<dbReference type="Proteomes" id="UP000595917">
    <property type="component" value="Chromosome"/>
</dbReference>
<dbReference type="RefSeq" id="WP_215627445.1">
    <property type="nucleotide sequence ID" value="NZ_CP067089.2"/>
</dbReference>
<dbReference type="KEGG" id="bhc:JFL75_04265"/>
<dbReference type="InterPro" id="IPR024510">
    <property type="entry name" value="DUF2589"/>
</dbReference>
<evidence type="ECO:0000256" key="1">
    <source>
        <dbReference type="SAM" id="MobiDB-lite"/>
    </source>
</evidence>
<name>A0A7T7XPH9_9SPIR</name>
<keyword evidence="3" id="KW-1185">Reference proteome</keyword>
<organism evidence="2 3">
    <name type="scientific">Breznakiella homolactica</name>
    <dbReference type="NCBI Taxonomy" id="2798577"/>
    <lineage>
        <taxon>Bacteria</taxon>
        <taxon>Pseudomonadati</taxon>
        <taxon>Spirochaetota</taxon>
        <taxon>Spirochaetia</taxon>
        <taxon>Spirochaetales</taxon>
        <taxon>Breznakiellaceae</taxon>
        <taxon>Breznakiella</taxon>
    </lineage>
</organism>
<evidence type="ECO:0000313" key="2">
    <source>
        <dbReference type="EMBL" id="QQO10141.1"/>
    </source>
</evidence>
<accession>A0A7T7XPH9</accession>
<proteinExistence type="predicted"/>
<feature type="region of interest" description="Disordered" evidence="1">
    <location>
        <begin position="117"/>
        <end position="143"/>
    </location>
</feature>